<feature type="chain" id="PRO_5037340023" description="DUF3575 domain-containing protein" evidence="2">
    <location>
        <begin position="23"/>
        <end position="295"/>
    </location>
</feature>
<feature type="region of interest" description="Disordered" evidence="1">
    <location>
        <begin position="49"/>
        <end position="131"/>
    </location>
</feature>
<feature type="signal peptide" evidence="2">
    <location>
        <begin position="1"/>
        <end position="22"/>
    </location>
</feature>
<dbReference type="Pfam" id="PF12099">
    <property type="entry name" value="DUF3575"/>
    <property type="match status" value="1"/>
</dbReference>
<evidence type="ECO:0000256" key="2">
    <source>
        <dbReference type="SAM" id="SignalP"/>
    </source>
</evidence>
<evidence type="ECO:0000313" key="3">
    <source>
        <dbReference type="EMBL" id="QUT45318.1"/>
    </source>
</evidence>
<dbReference type="InterPro" id="IPR021958">
    <property type="entry name" value="DUF3575"/>
</dbReference>
<organism evidence="3 4">
    <name type="scientific">Bacteroides eggerthii</name>
    <dbReference type="NCBI Taxonomy" id="28111"/>
    <lineage>
        <taxon>Bacteria</taxon>
        <taxon>Pseudomonadati</taxon>
        <taxon>Bacteroidota</taxon>
        <taxon>Bacteroidia</taxon>
        <taxon>Bacteroidales</taxon>
        <taxon>Bacteroidaceae</taxon>
        <taxon>Bacteroides</taxon>
    </lineage>
</organism>
<reference evidence="3" key="1">
    <citation type="journal article" date="2021" name="PLoS Genet.">
        <title>Mobile Type VI secretion system loci of the gut Bacteroidales display extensive intra-ecosystem transfer, multi-species spread and geographical clustering.</title>
        <authorList>
            <person name="Garcia-Bayona L."/>
            <person name="Coyne M.J."/>
            <person name="Comstock L.E."/>
        </authorList>
    </citation>
    <scope>NUCLEOTIDE SEQUENCE</scope>
    <source>
        <strain evidence="3">CL11T00C20</strain>
    </source>
</reference>
<protein>
    <recommendedName>
        <fullName evidence="5">DUF3575 domain-containing protein</fullName>
    </recommendedName>
</protein>
<evidence type="ECO:0000256" key="1">
    <source>
        <dbReference type="SAM" id="MobiDB-lite"/>
    </source>
</evidence>
<keyword evidence="2" id="KW-0732">Signal</keyword>
<dbReference type="KEGG" id="beg:INE88_02138"/>
<proteinExistence type="predicted"/>
<gene>
    <name evidence="3" type="ORF">INE88_02138</name>
</gene>
<evidence type="ECO:0000313" key="4">
    <source>
        <dbReference type="Proteomes" id="UP000679226"/>
    </source>
</evidence>
<dbReference type="AlphaFoldDB" id="A0A975KG18"/>
<sequence length="295" mass="33296">MNRKSYILLGLAVLLCIGEACAEKPHPVNAPTQSIKEVQQKKKILRILKKGKPRIQTSARPENTVYKPVVEKAKAGPQKKAPAQTAVKQTKKNNTTKVSPKPTKAVAKNKNKRPNSTNKKNTNKKNTKSASKATNRYIALKANVPFLAVVVPNIALEVQLHKHISLDFPVMWSISDIEREHALRAIAFQPEGRWWLNSVGDGHFFGIHAHIAWFNMKWENNRYQTEKRPLAGVGISYGYKLPLSAHWGAEFNIGAGYANMKYNSFYNIENGAKLDTRIKHYWGITRVGLSLVYRF</sequence>
<evidence type="ECO:0008006" key="5">
    <source>
        <dbReference type="Google" id="ProtNLM"/>
    </source>
</evidence>
<dbReference type="RefSeq" id="WP_211453839.1">
    <property type="nucleotide sequence ID" value="NZ_CP072227.1"/>
</dbReference>
<feature type="compositionally biased region" description="Low complexity" evidence="1">
    <location>
        <begin position="75"/>
        <end position="98"/>
    </location>
</feature>
<name>A0A975KG18_9BACE</name>
<accession>A0A975KG18</accession>
<dbReference type="Proteomes" id="UP000679226">
    <property type="component" value="Chromosome"/>
</dbReference>
<dbReference type="EMBL" id="CP072227">
    <property type="protein sequence ID" value="QUT45318.1"/>
    <property type="molecule type" value="Genomic_DNA"/>
</dbReference>